<dbReference type="STRING" id="525909.Afer_1709"/>
<keyword evidence="1" id="KW-0472">Membrane</keyword>
<protein>
    <submittedName>
        <fullName evidence="2">Uncharacterized protein</fullName>
    </submittedName>
</protein>
<dbReference type="EMBL" id="CP001631">
    <property type="protein sequence ID" value="ACU54625.1"/>
    <property type="molecule type" value="Genomic_DNA"/>
</dbReference>
<reference evidence="2 3" key="1">
    <citation type="journal article" date="2009" name="Stand. Genomic Sci.">
        <title>Complete genome sequence of Acidimicrobium ferrooxidans type strain (ICP).</title>
        <authorList>
            <person name="Clum A."/>
            <person name="Nolan M."/>
            <person name="Lang E."/>
            <person name="Glavina Del Rio T."/>
            <person name="Tice H."/>
            <person name="Copeland A."/>
            <person name="Cheng J.F."/>
            <person name="Lucas S."/>
            <person name="Chen F."/>
            <person name="Bruce D."/>
            <person name="Goodwin L."/>
            <person name="Pitluck S."/>
            <person name="Ivanova N."/>
            <person name="Mavrommatis K."/>
            <person name="Mikhailova N."/>
            <person name="Pati A."/>
            <person name="Chen A."/>
            <person name="Palaniappan K."/>
            <person name="Goker M."/>
            <person name="Spring S."/>
            <person name="Land M."/>
            <person name="Hauser L."/>
            <person name="Chang Y.J."/>
            <person name="Jeffries C.C."/>
            <person name="Chain P."/>
            <person name="Bristow J."/>
            <person name="Eisen J.A."/>
            <person name="Markowitz V."/>
            <person name="Hugenholtz P."/>
            <person name="Kyrpides N.C."/>
            <person name="Klenk H.P."/>
            <person name="Lapidus A."/>
        </authorList>
    </citation>
    <scope>NUCLEOTIDE SEQUENCE [LARGE SCALE GENOMIC DNA]</scope>
    <source>
        <strain evidence="3">DSM 10331 / JCM 15462 / NBRC 103882 / ICP</strain>
    </source>
</reference>
<keyword evidence="1" id="KW-0812">Transmembrane</keyword>
<accession>C7M0W7</accession>
<evidence type="ECO:0000313" key="2">
    <source>
        <dbReference type="EMBL" id="ACU54625.1"/>
    </source>
</evidence>
<dbReference type="Proteomes" id="UP000000771">
    <property type="component" value="Chromosome"/>
</dbReference>
<keyword evidence="3" id="KW-1185">Reference proteome</keyword>
<proteinExistence type="predicted"/>
<evidence type="ECO:0000313" key="3">
    <source>
        <dbReference type="Proteomes" id="UP000000771"/>
    </source>
</evidence>
<name>C7M0W7_ACIFD</name>
<keyword evidence="1" id="KW-1133">Transmembrane helix</keyword>
<evidence type="ECO:0000256" key="1">
    <source>
        <dbReference type="SAM" id="Phobius"/>
    </source>
</evidence>
<dbReference type="KEGG" id="afo:Afer_1709"/>
<sequence>MGKALGDRGLRLSKGARAGIVLVSAAIAIGLILFGIFGYLRTYPPTVAATPSPTQPNTVDLTLQVEGAVGTGPHPQWVGWYAKDAAGKWVRTTIYQVPEKTYVHVTVYEYDSGGPLRNPYWGKVLGTQGGVEYLNGKPVSVLDAASGNGVAHTIDAPSLGLNIPVWGVNGNAKNFCQQGPCNPSEAHNVITFTFYSGNTTHTYRWQCFIPCGVGYLEGNGGPMAETGYMAGFFKVVA</sequence>
<dbReference type="AlphaFoldDB" id="C7M0W7"/>
<organism evidence="2 3">
    <name type="scientific">Acidimicrobium ferrooxidans (strain DSM 10331 / JCM 15462 / NBRC 103882 / ICP)</name>
    <dbReference type="NCBI Taxonomy" id="525909"/>
    <lineage>
        <taxon>Bacteria</taxon>
        <taxon>Bacillati</taxon>
        <taxon>Actinomycetota</taxon>
        <taxon>Acidimicrobiia</taxon>
        <taxon>Acidimicrobiales</taxon>
        <taxon>Acidimicrobiaceae</taxon>
        <taxon>Acidimicrobium</taxon>
    </lineage>
</organism>
<dbReference type="HOGENOM" id="CLU_1173411_0_0_11"/>
<gene>
    <name evidence="2" type="ordered locus">Afer_1709</name>
</gene>
<dbReference type="eggNOG" id="ENOG502ZWPP">
    <property type="taxonomic scope" value="Bacteria"/>
</dbReference>
<feature type="transmembrane region" description="Helical" evidence="1">
    <location>
        <begin position="20"/>
        <end position="40"/>
    </location>
</feature>